<dbReference type="Pfam" id="PF13561">
    <property type="entry name" value="adh_short_C2"/>
    <property type="match status" value="1"/>
</dbReference>
<dbReference type="NCBIfam" id="NF005559">
    <property type="entry name" value="PRK07231.1"/>
    <property type="match status" value="1"/>
</dbReference>
<comment type="caution">
    <text evidence="3">The sequence shown here is derived from an EMBL/GenBank/DDBJ whole genome shotgun (WGS) entry which is preliminary data.</text>
</comment>
<dbReference type="Proteomes" id="UP001185927">
    <property type="component" value="Unassembled WGS sequence"/>
</dbReference>
<dbReference type="Gene3D" id="3.40.50.720">
    <property type="entry name" value="NAD(P)-binding Rossmann-like Domain"/>
    <property type="match status" value="1"/>
</dbReference>
<organism evidence="3 4">
    <name type="scientific">Rhodococcus globerulus</name>
    <dbReference type="NCBI Taxonomy" id="33008"/>
    <lineage>
        <taxon>Bacteria</taxon>
        <taxon>Bacillati</taxon>
        <taxon>Actinomycetota</taxon>
        <taxon>Actinomycetes</taxon>
        <taxon>Mycobacteriales</taxon>
        <taxon>Nocardiaceae</taxon>
        <taxon>Rhodococcus</taxon>
    </lineage>
</organism>
<reference evidence="3 4" key="1">
    <citation type="submission" date="2023-10" db="EMBL/GenBank/DDBJ databases">
        <title>Development of a sustainable strategy for remediation of hydrocarbon-contaminated territories based on the waste exchange concept.</title>
        <authorList>
            <person name="Krivoruchko A."/>
        </authorList>
    </citation>
    <scope>NUCLEOTIDE SEQUENCE [LARGE SCALE GENOMIC DNA]</scope>
    <source>
        <strain evidence="3 4">IEGM 1203</strain>
    </source>
</reference>
<dbReference type="RefSeq" id="WP_317545905.1">
    <property type="nucleotide sequence ID" value="NZ_JAWLKB010000047.1"/>
</dbReference>
<dbReference type="PANTHER" id="PTHR43669">
    <property type="entry name" value="5-KETO-D-GLUCONATE 5-REDUCTASE"/>
    <property type="match status" value="1"/>
</dbReference>
<evidence type="ECO:0000256" key="2">
    <source>
        <dbReference type="ARBA" id="ARBA00023002"/>
    </source>
</evidence>
<evidence type="ECO:0000313" key="3">
    <source>
        <dbReference type="EMBL" id="MDV6271451.1"/>
    </source>
</evidence>
<keyword evidence="2" id="KW-0560">Oxidoreductase</keyword>
<evidence type="ECO:0000256" key="1">
    <source>
        <dbReference type="ARBA" id="ARBA00006484"/>
    </source>
</evidence>
<proteinExistence type="inferred from homology"/>
<dbReference type="InterPro" id="IPR002347">
    <property type="entry name" value="SDR_fam"/>
</dbReference>
<keyword evidence="4" id="KW-1185">Reference proteome</keyword>
<dbReference type="EMBL" id="JAWLKB010000047">
    <property type="protein sequence ID" value="MDV6271451.1"/>
    <property type="molecule type" value="Genomic_DNA"/>
</dbReference>
<dbReference type="PANTHER" id="PTHR43669:SF3">
    <property type="entry name" value="ALCOHOL DEHYDROGENASE, PUTATIVE (AFU_ORTHOLOGUE AFUA_3G03445)-RELATED"/>
    <property type="match status" value="1"/>
</dbReference>
<protein>
    <submittedName>
        <fullName evidence="3">SDR family oxidoreductase</fullName>
    </submittedName>
</protein>
<evidence type="ECO:0000313" key="4">
    <source>
        <dbReference type="Proteomes" id="UP001185927"/>
    </source>
</evidence>
<name>A0ABU4C5C2_RHOGO</name>
<dbReference type="PRINTS" id="PR00081">
    <property type="entry name" value="GDHRDH"/>
</dbReference>
<dbReference type="InterPro" id="IPR036291">
    <property type="entry name" value="NAD(P)-bd_dom_sf"/>
</dbReference>
<dbReference type="PRINTS" id="PR00080">
    <property type="entry name" value="SDRFAMILY"/>
</dbReference>
<dbReference type="SUPFAM" id="SSF51735">
    <property type="entry name" value="NAD(P)-binding Rossmann-fold domains"/>
    <property type="match status" value="1"/>
</dbReference>
<gene>
    <name evidence="3" type="ORF">R3Q16_33110</name>
</gene>
<accession>A0ABU4C5C2</accession>
<sequence length="254" mass="25734">MGDSANAGSRLDGKIAIVTGGASGIGLGIVERFVEEGAKVVVADLVIEGKSIPVGDSVIAEQLDVRDREGWARVVEKCRAHFGTPNVLVCNAGAMIASSLLETDGSEYRTSFEINVLGAVFGIQAAAPGMKESGSGSIIVVSSTASEIGTSGVAPYGASKAANKSLAKSAAIELAPLGIRVNSLHPGGVDTPMHAAMMGADFDQEAFYGHLPIPRVAKPEEIAGAAVFLASDDSSFVTGSAYFVDGGQLAGPAI</sequence>
<comment type="similarity">
    <text evidence="1">Belongs to the short-chain dehydrogenases/reductases (SDR) family.</text>
</comment>
<dbReference type="CDD" id="cd05233">
    <property type="entry name" value="SDR_c"/>
    <property type="match status" value="1"/>
</dbReference>